<dbReference type="EMBL" id="BAAAZC010000019">
    <property type="protein sequence ID" value="GAA3976565.1"/>
    <property type="molecule type" value="Genomic_DNA"/>
</dbReference>
<accession>A0ABP7Q5E1</accession>
<comment type="caution">
    <text evidence="2">The sequence shown here is derived from an EMBL/GenBank/DDBJ whole genome shotgun (WGS) entry which is preliminary data.</text>
</comment>
<dbReference type="Proteomes" id="UP001500742">
    <property type="component" value="Unassembled WGS sequence"/>
</dbReference>
<keyword evidence="3" id="KW-1185">Reference proteome</keyword>
<protein>
    <recommendedName>
        <fullName evidence="4">DUF3945 domain-containing protein</fullName>
    </recommendedName>
</protein>
<dbReference type="RefSeq" id="WP_259087284.1">
    <property type="nucleotide sequence ID" value="NZ_BAAAZC010000019.1"/>
</dbReference>
<sequence>MNKNNLENLKAEMKGLKFDKQLIVEMEKNMEKDLPAFQLKATLPSDKGQMDATLHFKQSGQSDYYFFNKFELAYSAKAKPLENEQKYMVISPGEQGKNIMRSFQSPVDAIDFFKSQKGASELALGKPTEKDLQFKTALATMKDGKVDYVAKEFQQTYYGQTLTNSFYVDKGKGFNVTQASNMLQGRSAFRDDLVSRSGAGYQAWNVIAFDKPKDNYGNYKIQQYNENYGFDLKQVLAEYKINMPDDPKKQEAIYNDLKDGNRPVVSVTGTDGKEVQMRIEAVPRYGNINFYNLNGKPEKREDLQKENSLGTSLAKDKGQQKQVAEGQEMSM</sequence>
<proteinExistence type="predicted"/>
<evidence type="ECO:0000313" key="3">
    <source>
        <dbReference type="Proteomes" id="UP001500742"/>
    </source>
</evidence>
<organism evidence="2 3">
    <name type="scientific">Mucilaginibacter dorajii</name>
    <dbReference type="NCBI Taxonomy" id="692994"/>
    <lineage>
        <taxon>Bacteria</taxon>
        <taxon>Pseudomonadati</taxon>
        <taxon>Bacteroidota</taxon>
        <taxon>Sphingobacteriia</taxon>
        <taxon>Sphingobacteriales</taxon>
        <taxon>Sphingobacteriaceae</taxon>
        <taxon>Mucilaginibacter</taxon>
    </lineage>
</organism>
<evidence type="ECO:0008006" key="4">
    <source>
        <dbReference type="Google" id="ProtNLM"/>
    </source>
</evidence>
<evidence type="ECO:0000313" key="2">
    <source>
        <dbReference type="EMBL" id="GAA3976565.1"/>
    </source>
</evidence>
<gene>
    <name evidence="2" type="ORF">GCM10022210_29160</name>
</gene>
<feature type="region of interest" description="Disordered" evidence="1">
    <location>
        <begin position="293"/>
        <end position="331"/>
    </location>
</feature>
<feature type="compositionally biased region" description="Basic and acidic residues" evidence="1">
    <location>
        <begin position="296"/>
        <end position="305"/>
    </location>
</feature>
<reference evidence="3" key="1">
    <citation type="journal article" date="2019" name="Int. J. Syst. Evol. Microbiol.">
        <title>The Global Catalogue of Microorganisms (GCM) 10K type strain sequencing project: providing services to taxonomists for standard genome sequencing and annotation.</title>
        <authorList>
            <consortium name="The Broad Institute Genomics Platform"/>
            <consortium name="The Broad Institute Genome Sequencing Center for Infectious Disease"/>
            <person name="Wu L."/>
            <person name="Ma J."/>
        </authorList>
    </citation>
    <scope>NUCLEOTIDE SEQUENCE [LARGE SCALE GENOMIC DNA]</scope>
    <source>
        <strain evidence="3">JCM 16601</strain>
    </source>
</reference>
<evidence type="ECO:0000256" key="1">
    <source>
        <dbReference type="SAM" id="MobiDB-lite"/>
    </source>
</evidence>
<name>A0ABP7Q5E1_9SPHI</name>